<accession>A0A3S0V5I5</accession>
<dbReference type="SUPFAM" id="SSF51735">
    <property type="entry name" value="NAD(P)-binding Rossmann-fold domains"/>
    <property type="match status" value="1"/>
</dbReference>
<evidence type="ECO:0000256" key="1">
    <source>
        <dbReference type="ARBA" id="ARBA00006484"/>
    </source>
</evidence>
<dbReference type="OrthoDB" id="9810734at2"/>
<gene>
    <name evidence="4" type="ORF">EJ913_17990</name>
</gene>
<dbReference type="Proteomes" id="UP000280346">
    <property type="component" value="Unassembled WGS sequence"/>
</dbReference>
<proteinExistence type="inferred from homology"/>
<keyword evidence="2" id="KW-0560">Oxidoreductase</keyword>
<dbReference type="RefSeq" id="WP_127000347.1">
    <property type="nucleotide sequence ID" value="NZ_JBNPXW010000009.1"/>
</dbReference>
<dbReference type="Gene3D" id="3.40.50.720">
    <property type="entry name" value="NAD(P)-binding Rossmann-like Domain"/>
    <property type="match status" value="1"/>
</dbReference>
<dbReference type="PRINTS" id="PR00081">
    <property type="entry name" value="GDHRDH"/>
</dbReference>
<evidence type="ECO:0000313" key="5">
    <source>
        <dbReference type="Proteomes" id="UP000280346"/>
    </source>
</evidence>
<dbReference type="AlphaFoldDB" id="A0A3S0V5I5"/>
<dbReference type="InterPro" id="IPR057326">
    <property type="entry name" value="KR_dom"/>
</dbReference>
<protein>
    <submittedName>
        <fullName evidence="4">SDR family NAD(P)-dependent oxidoreductase</fullName>
    </submittedName>
</protein>
<evidence type="ECO:0000256" key="2">
    <source>
        <dbReference type="ARBA" id="ARBA00023002"/>
    </source>
</evidence>
<dbReference type="PANTHER" id="PTHR44196">
    <property type="entry name" value="DEHYDROGENASE/REDUCTASE SDR FAMILY MEMBER 7B"/>
    <property type="match status" value="1"/>
</dbReference>
<dbReference type="PANTHER" id="PTHR44196:SF1">
    <property type="entry name" value="DEHYDROGENASE_REDUCTASE SDR FAMILY MEMBER 7B"/>
    <property type="match status" value="1"/>
</dbReference>
<dbReference type="Pfam" id="PF00106">
    <property type="entry name" value="adh_short"/>
    <property type="match status" value="1"/>
</dbReference>
<evidence type="ECO:0000259" key="3">
    <source>
        <dbReference type="SMART" id="SM00822"/>
    </source>
</evidence>
<dbReference type="SMART" id="SM00822">
    <property type="entry name" value="PKS_KR"/>
    <property type="match status" value="1"/>
</dbReference>
<organism evidence="4 5">
    <name type="scientific">Azospirillum doebereinerae</name>
    <dbReference type="NCBI Taxonomy" id="92933"/>
    <lineage>
        <taxon>Bacteria</taxon>
        <taxon>Pseudomonadati</taxon>
        <taxon>Pseudomonadota</taxon>
        <taxon>Alphaproteobacteria</taxon>
        <taxon>Rhodospirillales</taxon>
        <taxon>Azospirillaceae</taxon>
        <taxon>Azospirillum</taxon>
    </lineage>
</organism>
<comment type="caution">
    <text evidence="4">The sequence shown here is derived from an EMBL/GenBank/DDBJ whole genome shotgun (WGS) entry which is preliminary data.</text>
</comment>
<evidence type="ECO:0000313" key="4">
    <source>
        <dbReference type="EMBL" id="RUQ68512.1"/>
    </source>
</evidence>
<keyword evidence="5" id="KW-1185">Reference proteome</keyword>
<dbReference type="InterPro" id="IPR002347">
    <property type="entry name" value="SDR_fam"/>
</dbReference>
<dbReference type="GO" id="GO:0016020">
    <property type="term" value="C:membrane"/>
    <property type="evidence" value="ECO:0007669"/>
    <property type="project" value="TreeGrafter"/>
</dbReference>
<comment type="similarity">
    <text evidence="1">Belongs to the short-chain dehydrogenases/reductases (SDR) family.</text>
</comment>
<feature type="domain" description="Ketoreductase" evidence="3">
    <location>
        <begin position="7"/>
        <end position="216"/>
    </location>
</feature>
<dbReference type="InterPro" id="IPR036291">
    <property type="entry name" value="NAD(P)-bd_dom_sf"/>
</dbReference>
<sequence>MNILADSVVWITGGGSGIGAAGARALAEAGATVVVSGRRREELERVVGTIRETGGHAEAAVLDVTDEPAVRRTAAAILEAHGRIDTLVASAGLNLPNRSFQSLGPGDWARLVDVNLNGAMHAIQATLPSMRERRSGTIILISSWVGRHAVRLGGPGYNATKQALVALGHSLNMEECGNGLRACVIMPGEVETDFLTQRAAPPPPDELARLLRPDDLGRTIRFVAEMPPHVCVNEILISPTWNRNFLPPAPAAAAASV</sequence>
<dbReference type="EMBL" id="RZIJ01000014">
    <property type="protein sequence ID" value="RUQ68512.1"/>
    <property type="molecule type" value="Genomic_DNA"/>
</dbReference>
<reference evidence="4 5" key="1">
    <citation type="submission" date="2018-12" db="EMBL/GenBank/DDBJ databases">
        <authorList>
            <person name="Yang Y."/>
        </authorList>
    </citation>
    <scope>NUCLEOTIDE SEQUENCE [LARGE SCALE GENOMIC DNA]</scope>
    <source>
        <strain evidence="4 5">GSF71</strain>
    </source>
</reference>
<dbReference type="GO" id="GO:0016491">
    <property type="term" value="F:oxidoreductase activity"/>
    <property type="evidence" value="ECO:0007669"/>
    <property type="project" value="UniProtKB-KW"/>
</dbReference>
<name>A0A3S0V5I5_9PROT</name>